<dbReference type="GO" id="GO:0030553">
    <property type="term" value="F:cGMP binding"/>
    <property type="evidence" value="ECO:0007669"/>
    <property type="project" value="TreeGrafter"/>
</dbReference>
<evidence type="ECO:0000259" key="6">
    <source>
        <dbReference type="Pfam" id="PF00520"/>
    </source>
</evidence>
<dbReference type="AlphaFoldDB" id="A0A1S3I783"/>
<feature type="transmembrane region" description="Helical" evidence="5">
    <location>
        <begin position="143"/>
        <end position="163"/>
    </location>
</feature>
<dbReference type="PANTHER" id="PTHR45638">
    <property type="entry name" value="CYCLIC NUCLEOTIDE-GATED CATION CHANNEL SUBUNIT A"/>
    <property type="match status" value="1"/>
</dbReference>
<keyword evidence="7" id="KW-1185">Reference proteome</keyword>
<feature type="domain" description="Ion transport" evidence="6">
    <location>
        <begin position="145"/>
        <end position="195"/>
    </location>
</feature>
<evidence type="ECO:0000256" key="3">
    <source>
        <dbReference type="ARBA" id="ARBA00022989"/>
    </source>
</evidence>
<reference evidence="8" key="1">
    <citation type="submission" date="2025-08" db="UniProtKB">
        <authorList>
            <consortium name="RefSeq"/>
        </authorList>
    </citation>
    <scope>IDENTIFICATION</scope>
    <source>
        <tissue evidence="8">Gonads</tissue>
    </source>
</reference>
<dbReference type="STRING" id="7574.A0A1S3I783"/>
<dbReference type="GO" id="GO:0005223">
    <property type="term" value="F:intracellularly cGMP-activated cation channel activity"/>
    <property type="evidence" value="ECO:0007669"/>
    <property type="project" value="TreeGrafter"/>
</dbReference>
<keyword evidence="3 5" id="KW-1133">Transmembrane helix</keyword>
<evidence type="ECO:0000256" key="2">
    <source>
        <dbReference type="ARBA" id="ARBA00022692"/>
    </source>
</evidence>
<evidence type="ECO:0000256" key="1">
    <source>
        <dbReference type="ARBA" id="ARBA00004141"/>
    </source>
</evidence>
<dbReference type="GO" id="GO:0017071">
    <property type="term" value="C:intracellular cyclic nucleotide activated cation channel complex"/>
    <property type="evidence" value="ECO:0007669"/>
    <property type="project" value="TreeGrafter"/>
</dbReference>
<organism evidence="7 8">
    <name type="scientific">Lingula anatina</name>
    <name type="common">Brachiopod</name>
    <name type="synonym">Lingula unguis</name>
    <dbReference type="NCBI Taxonomy" id="7574"/>
    <lineage>
        <taxon>Eukaryota</taxon>
        <taxon>Metazoa</taxon>
        <taxon>Spiralia</taxon>
        <taxon>Lophotrochozoa</taxon>
        <taxon>Brachiopoda</taxon>
        <taxon>Linguliformea</taxon>
        <taxon>Lingulata</taxon>
        <taxon>Lingulida</taxon>
        <taxon>Linguloidea</taxon>
        <taxon>Lingulidae</taxon>
        <taxon>Lingula</taxon>
    </lineage>
</organism>
<gene>
    <name evidence="8" type="primary">LOC106160960</name>
</gene>
<feature type="transmembrane region" description="Helical" evidence="5">
    <location>
        <begin position="175"/>
        <end position="196"/>
    </location>
</feature>
<evidence type="ECO:0000256" key="4">
    <source>
        <dbReference type="ARBA" id="ARBA00023136"/>
    </source>
</evidence>
<evidence type="ECO:0000313" key="8">
    <source>
        <dbReference type="RefSeq" id="XP_013393229.1"/>
    </source>
</evidence>
<dbReference type="PANTHER" id="PTHR45638:SF1">
    <property type="entry name" value="CYCLIC NUCLEOTIDE-GATED ION CHANNEL SUBUNIT B, ISOFORM A"/>
    <property type="match status" value="1"/>
</dbReference>
<dbReference type="InParanoid" id="A0A1S3I783"/>
<dbReference type="RefSeq" id="XP_013393229.1">
    <property type="nucleotide sequence ID" value="XM_013537775.1"/>
</dbReference>
<protein>
    <submittedName>
        <fullName evidence="8">Cyclic nucleotide-gated cation channel beta-1-like</fullName>
    </submittedName>
</protein>
<dbReference type="GO" id="GO:0005886">
    <property type="term" value="C:plasma membrane"/>
    <property type="evidence" value="ECO:0007669"/>
    <property type="project" value="TreeGrafter"/>
</dbReference>
<dbReference type="SUPFAM" id="SSF81324">
    <property type="entry name" value="Voltage-gated potassium channels"/>
    <property type="match status" value="1"/>
</dbReference>
<dbReference type="KEGG" id="lak:106160960"/>
<evidence type="ECO:0000313" key="7">
    <source>
        <dbReference type="Proteomes" id="UP000085678"/>
    </source>
</evidence>
<proteinExistence type="predicted"/>
<evidence type="ECO:0000256" key="5">
    <source>
        <dbReference type="SAM" id="Phobius"/>
    </source>
</evidence>
<sequence>MRSNWSELIRLAKEGSDSEDSVFEAGEEQRASVSGLSEALSERLHELVVAFQSRTERTKEMLAQQATPSSSPGPFSECSNALEDYPPVARRRLDSFIPGSRLSGTSHTEDVHEAHVVCGRCHVTVPRSLYWLTTGIDPQSKSYIIWLFLVTLCFVYNVWSIPLRATFPYQTEENLSYWLSMDYACDIIYVIDIICVKTRIKFLRDGLLEVGARL</sequence>
<dbReference type="GO" id="GO:0005222">
    <property type="term" value="F:intracellularly cAMP-activated cation channel activity"/>
    <property type="evidence" value="ECO:0007669"/>
    <property type="project" value="TreeGrafter"/>
</dbReference>
<dbReference type="OrthoDB" id="421226at2759"/>
<comment type="subcellular location">
    <subcellularLocation>
        <location evidence="1">Membrane</location>
        <topology evidence="1">Multi-pass membrane protein</topology>
    </subcellularLocation>
</comment>
<dbReference type="Proteomes" id="UP000085678">
    <property type="component" value="Unplaced"/>
</dbReference>
<keyword evidence="4 5" id="KW-0472">Membrane</keyword>
<dbReference type="Pfam" id="PF00520">
    <property type="entry name" value="Ion_trans"/>
    <property type="match status" value="1"/>
</dbReference>
<dbReference type="InterPro" id="IPR005821">
    <property type="entry name" value="Ion_trans_dom"/>
</dbReference>
<accession>A0A1S3I783</accession>
<dbReference type="GeneID" id="106160960"/>
<keyword evidence="2 5" id="KW-0812">Transmembrane</keyword>
<dbReference type="GO" id="GO:0044877">
    <property type="term" value="F:protein-containing complex binding"/>
    <property type="evidence" value="ECO:0007669"/>
    <property type="project" value="TreeGrafter"/>
</dbReference>
<dbReference type="InterPro" id="IPR050866">
    <property type="entry name" value="CNG_cation_channel"/>
</dbReference>
<name>A0A1S3I783_LINAN</name>